<dbReference type="InterPro" id="IPR005119">
    <property type="entry name" value="LysR_subst-bd"/>
</dbReference>
<dbReference type="InterPro" id="IPR000847">
    <property type="entry name" value="LysR_HTH_N"/>
</dbReference>
<reference evidence="6 7" key="1">
    <citation type="submission" date="2020-08" db="EMBL/GenBank/DDBJ databases">
        <title>Genomic Encyclopedia of Type Strains, Phase IV (KMG-V): Genome sequencing to study the core and pangenomes of soil and plant-associated prokaryotes.</title>
        <authorList>
            <person name="Whitman W."/>
        </authorList>
    </citation>
    <scope>NUCLEOTIDE SEQUENCE [LARGE SCALE GENOMIC DNA]</scope>
    <source>
        <strain evidence="6 7">X5P2</strain>
    </source>
</reference>
<evidence type="ECO:0000259" key="5">
    <source>
        <dbReference type="PROSITE" id="PS50931"/>
    </source>
</evidence>
<comment type="caution">
    <text evidence="6">The sequence shown here is derived from an EMBL/GenBank/DDBJ whole genome shotgun (WGS) entry which is preliminary data.</text>
</comment>
<dbReference type="EMBL" id="JACHEB010000002">
    <property type="protein sequence ID" value="MBB5327478.1"/>
    <property type="molecule type" value="Genomic_DNA"/>
</dbReference>
<dbReference type="Pfam" id="PF00126">
    <property type="entry name" value="HTH_1"/>
    <property type="match status" value="1"/>
</dbReference>
<keyword evidence="3 6" id="KW-0238">DNA-binding</keyword>
<keyword evidence="4" id="KW-0804">Transcription</keyword>
<evidence type="ECO:0000313" key="6">
    <source>
        <dbReference type="EMBL" id="MBB5327478.1"/>
    </source>
</evidence>
<evidence type="ECO:0000256" key="3">
    <source>
        <dbReference type="ARBA" id="ARBA00023125"/>
    </source>
</evidence>
<evidence type="ECO:0000256" key="4">
    <source>
        <dbReference type="ARBA" id="ARBA00023163"/>
    </source>
</evidence>
<dbReference type="SUPFAM" id="SSF53850">
    <property type="entry name" value="Periplasmic binding protein-like II"/>
    <property type="match status" value="1"/>
</dbReference>
<dbReference type="GO" id="GO:0003677">
    <property type="term" value="F:DNA binding"/>
    <property type="evidence" value="ECO:0007669"/>
    <property type="project" value="UniProtKB-KW"/>
</dbReference>
<evidence type="ECO:0000313" key="7">
    <source>
        <dbReference type="Proteomes" id="UP000535182"/>
    </source>
</evidence>
<dbReference type="AlphaFoldDB" id="A0A9X0QC22"/>
<dbReference type="PANTHER" id="PTHR30537:SF5">
    <property type="entry name" value="HTH-TYPE TRANSCRIPTIONAL ACTIVATOR TTDR-RELATED"/>
    <property type="match status" value="1"/>
</dbReference>
<dbReference type="SUPFAM" id="SSF46785">
    <property type="entry name" value="Winged helix' DNA-binding domain"/>
    <property type="match status" value="1"/>
</dbReference>
<dbReference type="Gene3D" id="3.40.190.290">
    <property type="match status" value="1"/>
</dbReference>
<evidence type="ECO:0000256" key="2">
    <source>
        <dbReference type="ARBA" id="ARBA00023015"/>
    </source>
</evidence>
<dbReference type="Pfam" id="PF03466">
    <property type="entry name" value="LysR_substrate"/>
    <property type="match status" value="1"/>
</dbReference>
<keyword evidence="7" id="KW-1185">Reference proteome</keyword>
<dbReference type="InterPro" id="IPR036388">
    <property type="entry name" value="WH-like_DNA-bd_sf"/>
</dbReference>
<dbReference type="Gene3D" id="1.10.10.10">
    <property type="entry name" value="Winged helix-like DNA-binding domain superfamily/Winged helix DNA-binding domain"/>
    <property type="match status" value="1"/>
</dbReference>
<dbReference type="RefSeq" id="WP_183974194.1">
    <property type="nucleotide sequence ID" value="NZ_JACHEB010000002.1"/>
</dbReference>
<dbReference type="CDD" id="cd08422">
    <property type="entry name" value="PBP2_CrgA_like"/>
    <property type="match status" value="1"/>
</dbReference>
<dbReference type="PROSITE" id="PS50931">
    <property type="entry name" value="HTH_LYSR"/>
    <property type="match status" value="1"/>
</dbReference>
<comment type="similarity">
    <text evidence="1">Belongs to the LysR transcriptional regulatory family.</text>
</comment>
<dbReference type="PANTHER" id="PTHR30537">
    <property type="entry name" value="HTH-TYPE TRANSCRIPTIONAL REGULATOR"/>
    <property type="match status" value="1"/>
</dbReference>
<dbReference type="GO" id="GO:0003700">
    <property type="term" value="F:DNA-binding transcription factor activity"/>
    <property type="evidence" value="ECO:0007669"/>
    <property type="project" value="InterPro"/>
</dbReference>
<keyword evidence="2" id="KW-0805">Transcription regulation</keyword>
<proteinExistence type="inferred from homology"/>
<dbReference type="Proteomes" id="UP000535182">
    <property type="component" value="Unassembled WGS sequence"/>
</dbReference>
<feature type="domain" description="HTH lysR-type" evidence="5">
    <location>
        <begin position="5"/>
        <end position="62"/>
    </location>
</feature>
<organism evidence="6 7">
    <name type="scientific">Tunturiibacter gelidiferens</name>
    <dbReference type="NCBI Taxonomy" id="3069689"/>
    <lineage>
        <taxon>Bacteria</taxon>
        <taxon>Pseudomonadati</taxon>
        <taxon>Acidobacteriota</taxon>
        <taxon>Terriglobia</taxon>
        <taxon>Terriglobales</taxon>
        <taxon>Acidobacteriaceae</taxon>
        <taxon>Tunturiibacter</taxon>
    </lineage>
</organism>
<name>A0A9X0QC22_9BACT</name>
<accession>A0A9X0QC22</accession>
<dbReference type="InterPro" id="IPR036390">
    <property type="entry name" value="WH_DNA-bd_sf"/>
</dbReference>
<protein>
    <submittedName>
        <fullName evidence="6">DNA-binding transcriptional LysR family regulator</fullName>
    </submittedName>
</protein>
<sequence length="316" mass="34802">MGKAPDLNDVTAFVAAAKAGTLSGAARDMGLPTSTVSRALTRLEEQVGVLLIRRNQRGLVLTDAGKEYLTSCRRALRSLRDGSELIERQRVNPSGLLRVAAPVCFAKNTLAPLLAGFLKTFPEMRVELDLYSSGWDQEGEDEVDVYFKVRTPKDSARRCHLYPKLLQGLFASQDYLSVHGSPRYPTDLSKHRCIGLLAETNFNLWKLMKGTKTASPELHFVLTASDPEIHCQLALGGVGIAVLPLWLAKQPHAEKHLVPVLPSWRPIPIALCALYSGASRLTPKIEVFMDYLEPFIGTERDPCLRGAPAKACFIKP</sequence>
<dbReference type="InterPro" id="IPR058163">
    <property type="entry name" value="LysR-type_TF_proteobact-type"/>
</dbReference>
<gene>
    <name evidence="6" type="ORF">HDF14_001083</name>
</gene>
<evidence type="ECO:0000256" key="1">
    <source>
        <dbReference type="ARBA" id="ARBA00009437"/>
    </source>
</evidence>